<sequence length="335" mass="37548">MSEEDEYLKQQRLAFEAQFGSLEDMGFDDKTKTVQKSDDESASSDESASENGNGSENEEDGSYVSTSENIIPATITPKKESLKVKKPKIIKFQGPSDSYVAPSKKELKILRSGKTLVRSKAYDQDESQEVSENENDEADNLKNDLELQRFLQESHLLSAFSNTLTQPSGADLTLQTINNNDVTAYMDDQLMGKARSRTLEMRLKNLSSTNGHDKKVNRLEKVPINMRKGLVAKHQKRIARYEKDAKEGGIVLSKVKKGEFRKIEATYKRGVEKRIGTNIKSHENARNAKRTRGLRINSVGRSTRNGLIISKEDIARINGSSGGRRDSSKKSKGRR</sequence>
<reference evidence="2 3" key="1">
    <citation type="journal article" date="2011" name="Proc. Natl. Acad. Sci. U.S.A.">
        <title>Evolutionary erosion of yeast sex chromosomes by mating-type switching accidents.</title>
        <authorList>
            <person name="Gordon J.L."/>
            <person name="Armisen D."/>
            <person name="Proux-Wera E."/>
            <person name="Oheigeartaigh S.S."/>
            <person name="Byrne K.P."/>
            <person name="Wolfe K.H."/>
        </authorList>
    </citation>
    <scope>NUCLEOTIDE SEQUENCE [LARGE SCALE GENOMIC DNA]</scope>
    <source>
        <strain evidence="3">ATCC 34711 / CBS 6284 / DSM 70876 / NBRC 10599 / NRRL Y-10934 / UCD 77-7</strain>
    </source>
</reference>
<accession>I2H9U8</accession>
<name>I2H9U8_HENB6</name>
<gene>
    <name evidence="2" type="primary">TBLA0J01540</name>
    <name evidence="2" type="ORF">TBLA_0J01540</name>
</gene>
<dbReference type="PANTHER" id="PTHR28096:SF1">
    <property type="entry name" value="PROTEIN FAF1"/>
    <property type="match status" value="1"/>
</dbReference>
<organism evidence="2 3">
    <name type="scientific">Henningerozyma blattae (strain ATCC 34711 / CBS 6284 / DSM 70876 / NBRC 10599 / NRRL Y-10934 / UCD 77-7)</name>
    <name type="common">Yeast</name>
    <name type="synonym">Tetrapisispora blattae</name>
    <dbReference type="NCBI Taxonomy" id="1071380"/>
    <lineage>
        <taxon>Eukaryota</taxon>
        <taxon>Fungi</taxon>
        <taxon>Dikarya</taxon>
        <taxon>Ascomycota</taxon>
        <taxon>Saccharomycotina</taxon>
        <taxon>Saccharomycetes</taxon>
        <taxon>Saccharomycetales</taxon>
        <taxon>Saccharomycetaceae</taxon>
        <taxon>Henningerozyma</taxon>
    </lineage>
</organism>
<feature type="region of interest" description="Disordered" evidence="1">
    <location>
        <begin position="314"/>
        <end position="335"/>
    </location>
</feature>
<evidence type="ECO:0000256" key="1">
    <source>
        <dbReference type="SAM" id="MobiDB-lite"/>
    </source>
</evidence>
<protein>
    <recommendedName>
        <fullName evidence="4">Protein FAF1</fullName>
    </recommendedName>
</protein>
<feature type="region of interest" description="Disordered" evidence="1">
    <location>
        <begin position="26"/>
        <end position="78"/>
    </location>
</feature>
<feature type="compositionally biased region" description="Low complexity" evidence="1">
    <location>
        <begin position="44"/>
        <end position="55"/>
    </location>
</feature>
<evidence type="ECO:0000313" key="2">
    <source>
        <dbReference type="EMBL" id="CCH63150.1"/>
    </source>
</evidence>
<dbReference type="KEGG" id="tbl:TBLA_0J01540"/>
<dbReference type="eggNOG" id="ENOG502QVP1">
    <property type="taxonomic scope" value="Eukaryota"/>
</dbReference>
<dbReference type="GO" id="GO:0000462">
    <property type="term" value="P:maturation of SSU-rRNA from tricistronic rRNA transcript (SSU-rRNA, 5.8S rRNA, LSU-rRNA)"/>
    <property type="evidence" value="ECO:0007669"/>
    <property type="project" value="EnsemblFungi"/>
</dbReference>
<dbReference type="PANTHER" id="PTHR28096">
    <property type="entry name" value="PROTEIN FAF1"/>
    <property type="match status" value="1"/>
</dbReference>
<dbReference type="GO" id="GO:0005730">
    <property type="term" value="C:nucleolus"/>
    <property type="evidence" value="ECO:0007669"/>
    <property type="project" value="EnsemblFungi"/>
</dbReference>
<evidence type="ECO:0008006" key="4">
    <source>
        <dbReference type="Google" id="ProtNLM"/>
    </source>
</evidence>
<evidence type="ECO:0000313" key="3">
    <source>
        <dbReference type="Proteomes" id="UP000002866"/>
    </source>
</evidence>
<dbReference type="OMA" id="FEAQFKP"/>
<dbReference type="OrthoDB" id="5556956at2759"/>
<dbReference type="EMBL" id="HE806325">
    <property type="protein sequence ID" value="CCH63150.1"/>
    <property type="molecule type" value="Genomic_DNA"/>
</dbReference>
<dbReference type="InterPro" id="IPR053030">
    <property type="entry name" value="Ribosomal_biogenesis_FAF1-like"/>
</dbReference>
<keyword evidence="3" id="KW-1185">Reference proteome</keyword>
<dbReference type="GeneID" id="14498333"/>
<feature type="compositionally biased region" description="Basic and acidic residues" evidence="1">
    <location>
        <begin position="27"/>
        <end position="39"/>
    </location>
</feature>
<dbReference type="HOGENOM" id="CLU_069402_0_0_1"/>
<dbReference type="InParanoid" id="I2H9U8"/>
<dbReference type="RefSeq" id="XP_004182669.1">
    <property type="nucleotide sequence ID" value="XM_004182621.1"/>
</dbReference>
<dbReference type="AlphaFoldDB" id="I2H9U8"/>
<proteinExistence type="predicted"/>
<dbReference type="FunCoup" id="I2H9U8">
    <property type="interactions" value="253"/>
</dbReference>
<dbReference type="Proteomes" id="UP000002866">
    <property type="component" value="Chromosome 10"/>
</dbReference>
<dbReference type="STRING" id="1071380.I2H9U8"/>